<evidence type="ECO:0000259" key="2">
    <source>
        <dbReference type="Pfam" id="PF24766"/>
    </source>
</evidence>
<accession>A0A6L2NMU5</accession>
<feature type="domain" description="DUF7699" evidence="2">
    <location>
        <begin position="110"/>
        <end position="178"/>
    </location>
</feature>
<dbReference type="PANTHER" id="PTHR35323">
    <property type="entry name" value="SAP DOMAIN-CONTAINING PROTEIN"/>
    <property type="match status" value="1"/>
</dbReference>
<reference evidence="3" key="1">
    <citation type="journal article" date="2019" name="Sci. Rep.">
        <title>Draft genome of Tanacetum cinerariifolium, the natural source of mosquito coil.</title>
        <authorList>
            <person name="Yamashiro T."/>
            <person name="Shiraishi A."/>
            <person name="Satake H."/>
            <person name="Nakayama K."/>
        </authorList>
    </citation>
    <scope>NUCLEOTIDE SEQUENCE</scope>
</reference>
<protein>
    <recommendedName>
        <fullName evidence="2">DUF7699 domain-containing protein</fullName>
    </recommendedName>
</protein>
<dbReference type="AlphaFoldDB" id="A0A6L2NMU5"/>
<organism evidence="3">
    <name type="scientific">Tanacetum cinerariifolium</name>
    <name type="common">Dalmatian daisy</name>
    <name type="synonym">Chrysanthemum cinerariifolium</name>
    <dbReference type="NCBI Taxonomy" id="118510"/>
    <lineage>
        <taxon>Eukaryota</taxon>
        <taxon>Viridiplantae</taxon>
        <taxon>Streptophyta</taxon>
        <taxon>Embryophyta</taxon>
        <taxon>Tracheophyta</taxon>
        <taxon>Spermatophyta</taxon>
        <taxon>Magnoliopsida</taxon>
        <taxon>eudicotyledons</taxon>
        <taxon>Gunneridae</taxon>
        <taxon>Pentapetalae</taxon>
        <taxon>asterids</taxon>
        <taxon>campanulids</taxon>
        <taxon>Asterales</taxon>
        <taxon>Asteraceae</taxon>
        <taxon>Asteroideae</taxon>
        <taxon>Anthemideae</taxon>
        <taxon>Anthemidinae</taxon>
        <taxon>Tanacetum</taxon>
    </lineage>
</organism>
<gene>
    <name evidence="3" type="ORF">Tci_058935</name>
</gene>
<dbReference type="InterPro" id="IPR043502">
    <property type="entry name" value="DNA/RNA_pol_sf"/>
</dbReference>
<dbReference type="PANTHER" id="PTHR35323:SF5">
    <property type="entry name" value="ZINC FINGER CCCH DOMAIN-CONTAINING PROTEIN 62"/>
    <property type="match status" value="1"/>
</dbReference>
<feature type="compositionally biased region" description="Basic and acidic residues" evidence="1">
    <location>
        <begin position="215"/>
        <end position="227"/>
    </location>
</feature>
<dbReference type="InterPro" id="IPR056116">
    <property type="entry name" value="DUF7699"/>
</dbReference>
<name>A0A6L2NMU5_TANCI</name>
<comment type="caution">
    <text evidence="3">The sequence shown here is derived from an EMBL/GenBank/DDBJ whole genome shotgun (WGS) entry which is preliminary data.</text>
</comment>
<feature type="compositionally biased region" description="Polar residues" evidence="1">
    <location>
        <begin position="232"/>
        <end position="249"/>
    </location>
</feature>
<dbReference type="SUPFAM" id="SSF56672">
    <property type="entry name" value="DNA/RNA polymerases"/>
    <property type="match status" value="1"/>
</dbReference>
<proteinExistence type="predicted"/>
<evidence type="ECO:0000256" key="1">
    <source>
        <dbReference type="SAM" id="MobiDB-lite"/>
    </source>
</evidence>
<dbReference type="Pfam" id="PF24766">
    <property type="entry name" value="DUF7699"/>
    <property type="match status" value="1"/>
</dbReference>
<feature type="region of interest" description="Disordered" evidence="1">
    <location>
        <begin position="215"/>
        <end position="269"/>
    </location>
</feature>
<sequence>MNPNDVIVISSSFDEEADDVILISSFDDDDGCSESDLNETGQQDYDVIERIDSDEDKPIDHVPRGMDNEGGNNSDELSTFEIKSYLRKHEMRLFETKEECMERIKEHERENIKKGIKTMGTRTIAGRIVIESYGASCQQHTFTVEVLWSKRYKKLDPLSILLVKGRYLYKYGTFRQPWESEAKRLIVLGEKHSCGDAARLKRKLRQTWFASSNDRGRKCQKVSDKGQRKSKQPTQIDKQKSQPTQIDKQTSSKRKDKRPKDIPVVTEFPDVFPEDLPGLPPVRQVEFQIDLIQGAAPVARAPYRLAPLKMQELSDQL</sequence>
<dbReference type="EMBL" id="BKCJ010009436">
    <property type="protein sequence ID" value="GEU86957.1"/>
    <property type="molecule type" value="Genomic_DNA"/>
</dbReference>
<evidence type="ECO:0000313" key="3">
    <source>
        <dbReference type="EMBL" id="GEU86957.1"/>
    </source>
</evidence>